<dbReference type="Proteomes" id="UP000027195">
    <property type="component" value="Unassembled WGS sequence"/>
</dbReference>
<name>A0A067MRX6_BOTB1</name>
<dbReference type="AlphaFoldDB" id="A0A067MRX6"/>
<dbReference type="InterPro" id="IPR036020">
    <property type="entry name" value="WW_dom_sf"/>
</dbReference>
<evidence type="ECO:0000256" key="1">
    <source>
        <dbReference type="SAM" id="MobiDB-lite"/>
    </source>
</evidence>
<gene>
    <name evidence="3" type="ORF">BOTBODRAFT_171184</name>
</gene>
<dbReference type="EMBL" id="KL198021">
    <property type="protein sequence ID" value="KDQ18319.1"/>
    <property type="molecule type" value="Genomic_DNA"/>
</dbReference>
<evidence type="ECO:0000313" key="3">
    <source>
        <dbReference type="EMBL" id="KDQ18319.1"/>
    </source>
</evidence>
<dbReference type="PROSITE" id="PS50020">
    <property type="entry name" value="WW_DOMAIN_2"/>
    <property type="match status" value="1"/>
</dbReference>
<dbReference type="SUPFAM" id="SSF51045">
    <property type="entry name" value="WW domain"/>
    <property type="match status" value="1"/>
</dbReference>
<accession>A0A067MRX6</accession>
<dbReference type="Gene3D" id="2.20.70.10">
    <property type="match status" value="1"/>
</dbReference>
<evidence type="ECO:0000313" key="4">
    <source>
        <dbReference type="Proteomes" id="UP000027195"/>
    </source>
</evidence>
<protein>
    <recommendedName>
        <fullName evidence="2">WW domain-containing protein</fullName>
    </recommendedName>
</protein>
<dbReference type="CDD" id="cd00201">
    <property type="entry name" value="WW"/>
    <property type="match status" value="1"/>
</dbReference>
<evidence type="ECO:0000259" key="2">
    <source>
        <dbReference type="PROSITE" id="PS50020"/>
    </source>
</evidence>
<dbReference type="OrthoDB" id="2657661at2759"/>
<proteinExistence type="predicted"/>
<dbReference type="InterPro" id="IPR001202">
    <property type="entry name" value="WW_dom"/>
</dbReference>
<reference evidence="4" key="1">
    <citation type="journal article" date="2014" name="Proc. Natl. Acad. Sci. U.S.A.">
        <title>Extensive sampling of basidiomycete genomes demonstrates inadequacy of the white-rot/brown-rot paradigm for wood decay fungi.</title>
        <authorList>
            <person name="Riley R."/>
            <person name="Salamov A.A."/>
            <person name="Brown D.W."/>
            <person name="Nagy L.G."/>
            <person name="Floudas D."/>
            <person name="Held B.W."/>
            <person name="Levasseur A."/>
            <person name="Lombard V."/>
            <person name="Morin E."/>
            <person name="Otillar R."/>
            <person name="Lindquist E.A."/>
            <person name="Sun H."/>
            <person name="LaButti K.M."/>
            <person name="Schmutz J."/>
            <person name="Jabbour D."/>
            <person name="Luo H."/>
            <person name="Baker S.E."/>
            <person name="Pisabarro A.G."/>
            <person name="Walton J.D."/>
            <person name="Blanchette R.A."/>
            <person name="Henrissat B."/>
            <person name="Martin F."/>
            <person name="Cullen D."/>
            <person name="Hibbett D.S."/>
            <person name="Grigoriev I.V."/>
        </authorList>
    </citation>
    <scope>NUCLEOTIDE SEQUENCE [LARGE SCALE GENOMIC DNA]</scope>
    <source>
        <strain evidence="4">FD-172 SS1</strain>
    </source>
</reference>
<dbReference type="InParanoid" id="A0A067MRX6"/>
<keyword evidence="4" id="KW-1185">Reference proteome</keyword>
<feature type="region of interest" description="Disordered" evidence="1">
    <location>
        <begin position="83"/>
        <end position="144"/>
    </location>
</feature>
<feature type="domain" description="WW" evidence="2">
    <location>
        <begin position="183"/>
        <end position="207"/>
    </location>
</feature>
<dbReference type="HOGENOM" id="CLU_601272_0_0_1"/>
<dbReference type="STRING" id="930990.A0A067MRX6"/>
<sequence length="455" mass="52157">MESGTMQYYDQAPVRHPRPFHPQALVTSAALASPWTTPILSSQRPVSTVVPRSHATAVDIASAEPVSASPNPAPQPAPILLPTTPPRNSRAAAEGTLVGSPARISPRQKGGLKQQIFFEEPEEGLGDEAGPPSINDGESPNERPQYASTPIELKPMEPDGNPRYEDIPEFEEEKIVVHLGRDKNLPPGWEEYIHPEGKRYFVNESMRLATHAIIMGRPDTIAYLDQGYKQLHALCRMKKVELPPDHELIIELPSDRKACHYYFVHHKEETVSTVQSEYWLHREYWKHIEYFPMHNYHVLDNNPDVRVTDTLRCGMVDHMTSTSSTFPLNATECATQIDALRSSKLASDPVSKLERPSCLDPRIWWNIVHARIKNYHGHDCARVDRFQVVRRGPEENIFLRILRWFSFIVLFNAPNAHHRRLQLLYLERIVYREHWRKLVGHLIQEWTDTSLLIDT</sequence>
<organism evidence="3 4">
    <name type="scientific">Botryobasidium botryosum (strain FD-172 SS1)</name>
    <dbReference type="NCBI Taxonomy" id="930990"/>
    <lineage>
        <taxon>Eukaryota</taxon>
        <taxon>Fungi</taxon>
        <taxon>Dikarya</taxon>
        <taxon>Basidiomycota</taxon>
        <taxon>Agaricomycotina</taxon>
        <taxon>Agaricomycetes</taxon>
        <taxon>Cantharellales</taxon>
        <taxon>Botryobasidiaceae</taxon>
        <taxon>Botryobasidium</taxon>
    </lineage>
</organism>